<dbReference type="AlphaFoldDB" id="A0A7Y0VB02"/>
<accession>A0A7Y0VB02</accession>
<comment type="caution">
    <text evidence="2">The sequence shown here is derived from an EMBL/GenBank/DDBJ whole genome shotgun (WGS) entry which is preliminary data.</text>
</comment>
<dbReference type="Pfam" id="PF13175">
    <property type="entry name" value="AAA_15"/>
    <property type="match status" value="1"/>
</dbReference>
<feature type="domain" description="Endonuclease GajA/Old nuclease/RecF-like AAA" evidence="1">
    <location>
        <begin position="50"/>
        <end position="99"/>
    </location>
</feature>
<keyword evidence="2" id="KW-0067">ATP-binding</keyword>
<dbReference type="EMBL" id="JABBCN010000001">
    <property type="protein sequence ID" value="NMX24573.1"/>
    <property type="molecule type" value="Genomic_DNA"/>
</dbReference>
<proteinExistence type="predicted"/>
<keyword evidence="2" id="KW-0547">Nucleotide-binding</keyword>
<gene>
    <name evidence="2" type="ORF">HGP05_00305</name>
</gene>
<dbReference type="GO" id="GO:0000731">
    <property type="term" value="P:DNA synthesis involved in DNA repair"/>
    <property type="evidence" value="ECO:0007669"/>
    <property type="project" value="TreeGrafter"/>
</dbReference>
<dbReference type="GO" id="GO:0006302">
    <property type="term" value="P:double-strand break repair"/>
    <property type="evidence" value="ECO:0007669"/>
    <property type="project" value="TreeGrafter"/>
</dbReference>
<name>A0A7Y0VB02_STRSA</name>
<dbReference type="InterPro" id="IPR027417">
    <property type="entry name" value="P-loop_NTPase"/>
</dbReference>
<dbReference type="SUPFAM" id="SSF52540">
    <property type="entry name" value="P-loop containing nucleoside triphosphate hydrolases"/>
    <property type="match status" value="1"/>
</dbReference>
<reference evidence="2" key="1">
    <citation type="submission" date="2020-04" db="EMBL/GenBank/DDBJ databases">
        <authorList>
            <person name="Chakraborty B."/>
            <person name="Walker A.R."/>
            <person name="Burne R.A."/>
        </authorList>
    </citation>
    <scope>NUCLEOTIDE SEQUENCE [LARGE SCALE GENOMIC DNA]</scope>
    <source>
        <strain evidence="2">BCA8</strain>
    </source>
</reference>
<dbReference type="GO" id="GO:0005524">
    <property type="term" value="F:ATP binding"/>
    <property type="evidence" value="ECO:0007669"/>
    <property type="project" value="UniProtKB-KW"/>
</dbReference>
<organism evidence="2">
    <name type="scientific">Streptococcus sanguinis</name>
    <dbReference type="NCBI Taxonomy" id="1305"/>
    <lineage>
        <taxon>Bacteria</taxon>
        <taxon>Bacillati</taxon>
        <taxon>Bacillota</taxon>
        <taxon>Bacilli</taxon>
        <taxon>Lactobacillales</taxon>
        <taxon>Streptococcaceae</taxon>
        <taxon>Streptococcus</taxon>
    </lineage>
</organism>
<dbReference type="PANTHER" id="PTHR32182">
    <property type="entry name" value="DNA REPLICATION AND REPAIR PROTEIN RECF"/>
    <property type="match status" value="1"/>
</dbReference>
<evidence type="ECO:0000313" key="2">
    <source>
        <dbReference type="EMBL" id="NMX24573.1"/>
    </source>
</evidence>
<dbReference type="InterPro" id="IPR041685">
    <property type="entry name" value="AAA_GajA/Old/RecF-like"/>
</dbReference>
<protein>
    <submittedName>
        <fullName evidence="2">ATP-binding protein</fullName>
    </submittedName>
</protein>
<dbReference type="Gene3D" id="3.40.50.300">
    <property type="entry name" value="P-loop containing nucleotide triphosphate hydrolases"/>
    <property type="match status" value="1"/>
</dbReference>
<evidence type="ECO:0000259" key="1">
    <source>
        <dbReference type="Pfam" id="PF13175"/>
    </source>
</evidence>
<sequence length="105" mass="12404">MKAKYEELVAQYPENYLEIYDLPLDTDLNTLDHYPSVWLGKRSLRRKLIMRLKQIKIKNFRGYKDETIVDFDNLTAFIGKNDAGKSTILEALEIFFNNKLVVCER</sequence>
<dbReference type="PANTHER" id="PTHR32182:SF22">
    <property type="entry name" value="ATP-DEPENDENT ENDONUCLEASE, OLD FAMILY-RELATED"/>
    <property type="match status" value="1"/>
</dbReference>